<dbReference type="PaxDb" id="411461-DORFOR_01675"/>
<dbReference type="Proteomes" id="UP000005359">
    <property type="component" value="Unassembled WGS sequence"/>
</dbReference>
<comment type="caution">
    <text evidence="1">The sequence shown here is derived from an EMBL/GenBank/DDBJ whole genome shotgun (WGS) entry which is preliminary data.</text>
</comment>
<reference evidence="1 2" key="2">
    <citation type="submission" date="2007-10" db="EMBL/GenBank/DDBJ databases">
        <authorList>
            <person name="Fulton L."/>
            <person name="Clifton S."/>
            <person name="Fulton B."/>
            <person name="Xu J."/>
            <person name="Minx P."/>
            <person name="Pepin K.H."/>
            <person name="Johnson M."/>
            <person name="Thiruvilangam P."/>
            <person name="Bhonagiri V."/>
            <person name="Nash W.E."/>
            <person name="Wang C."/>
            <person name="Mardis E.R."/>
            <person name="Wilson R.K."/>
        </authorList>
    </citation>
    <scope>NUCLEOTIDE SEQUENCE [LARGE SCALE GENOMIC DNA]</scope>
    <source>
        <strain evidence="1 2">ATCC 27755</strain>
    </source>
</reference>
<gene>
    <name evidence="1" type="ORF">DORFOR_01675</name>
</gene>
<dbReference type="EMBL" id="AAXA02000013">
    <property type="protein sequence ID" value="EDR47184.1"/>
    <property type="molecule type" value="Genomic_DNA"/>
</dbReference>
<dbReference type="STRING" id="411461.DORFOR_01675"/>
<evidence type="ECO:0000313" key="1">
    <source>
        <dbReference type="EMBL" id="EDR47184.1"/>
    </source>
</evidence>
<organism evidence="1 2">
    <name type="scientific">Dorea formicigenerans ATCC 27755</name>
    <dbReference type="NCBI Taxonomy" id="411461"/>
    <lineage>
        <taxon>Bacteria</taxon>
        <taxon>Bacillati</taxon>
        <taxon>Bacillota</taxon>
        <taxon>Clostridia</taxon>
        <taxon>Lachnospirales</taxon>
        <taxon>Lachnospiraceae</taxon>
        <taxon>Dorea</taxon>
    </lineage>
</organism>
<proteinExistence type="predicted"/>
<sequence>MCYSSQDVSILPHIALCRKLISIFQCFQLWQKWQKSHFHLAFTFFQVYNNW</sequence>
<reference evidence="1 2" key="1">
    <citation type="submission" date="2007-10" db="EMBL/GenBank/DDBJ databases">
        <title>Draft genome sequence of Dorea formicigenerans(ATCC 27755).</title>
        <authorList>
            <person name="Sudarsanam P."/>
            <person name="Ley R."/>
            <person name="Guruge J."/>
            <person name="Turnbaugh P.J."/>
            <person name="Mahowald M."/>
            <person name="Liep D."/>
            <person name="Gordon J."/>
        </authorList>
    </citation>
    <scope>NUCLEOTIDE SEQUENCE [LARGE SCALE GENOMIC DNA]</scope>
    <source>
        <strain evidence="1 2">ATCC 27755</strain>
    </source>
</reference>
<name>B0G5Y4_9FIRM</name>
<evidence type="ECO:0000313" key="2">
    <source>
        <dbReference type="Proteomes" id="UP000005359"/>
    </source>
</evidence>
<protein>
    <submittedName>
        <fullName evidence="1">Uncharacterized protein</fullName>
    </submittedName>
</protein>
<dbReference type="AlphaFoldDB" id="B0G5Y4"/>
<accession>B0G5Y4</accession>